<sequence length="84" mass="9286">SRVRNLEDELDQIVLQSYQSINDSKIGNAEANTVSSSNDYTLAPLAKQGEAAEEVSHFSSYCSESEPDESKIKDEIESQGDHLH</sequence>
<evidence type="ECO:0000313" key="3">
    <source>
        <dbReference type="Proteomes" id="UP001153678"/>
    </source>
</evidence>
<evidence type="ECO:0000313" key="2">
    <source>
        <dbReference type="EMBL" id="CAI2197146.1"/>
    </source>
</evidence>
<feature type="region of interest" description="Disordered" evidence="1">
    <location>
        <begin position="57"/>
        <end position="84"/>
    </location>
</feature>
<gene>
    <name evidence="2" type="ORF">FWILDA_LOCUS17931</name>
</gene>
<dbReference type="EMBL" id="CAMKVN010015679">
    <property type="protein sequence ID" value="CAI2197146.1"/>
    <property type="molecule type" value="Genomic_DNA"/>
</dbReference>
<dbReference type="Proteomes" id="UP001153678">
    <property type="component" value="Unassembled WGS sequence"/>
</dbReference>
<reference evidence="2" key="1">
    <citation type="submission" date="2022-08" db="EMBL/GenBank/DDBJ databases">
        <authorList>
            <person name="Kallberg Y."/>
            <person name="Tangrot J."/>
            <person name="Rosling A."/>
        </authorList>
    </citation>
    <scope>NUCLEOTIDE SEQUENCE</scope>
    <source>
        <strain evidence="2">Wild A</strain>
    </source>
</reference>
<comment type="caution">
    <text evidence="2">The sequence shown here is derived from an EMBL/GenBank/DDBJ whole genome shotgun (WGS) entry which is preliminary data.</text>
</comment>
<name>A0A9W4X5V2_9GLOM</name>
<keyword evidence="3" id="KW-1185">Reference proteome</keyword>
<dbReference type="OrthoDB" id="2422431at2759"/>
<protein>
    <submittedName>
        <fullName evidence="2">14212_t:CDS:1</fullName>
    </submittedName>
</protein>
<feature type="non-terminal residue" evidence="2">
    <location>
        <position position="1"/>
    </location>
</feature>
<proteinExistence type="predicted"/>
<organism evidence="2 3">
    <name type="scientific">Funneliformis geosporum</name>
    <dbReference type="NCBI Taxonomy" id="1117311"/>
    <lineage>
        <taxon>Eukaryota</taxon>
        <taxon>Fungi</taxon>
        <taxon>Fungi incertae sedis</taxon>
        <taxon>Mucoromycota</taxon>
        <taxon>Glomeromycotina</taxon>
        <taxon>Glomeromycetes</taxon>
        <taxon>Glomerales</taxon>
        <taxon>Glomeraceae</taxon>
        <taxon>Funneliformis</taxon>
    </lineage>
</organism>
<evidence type="ECO:0000256" key="1">
    <source>
        <dbReference type="SAM" id="MobiDB-lite"/>
    </source>
</evidence>
<dbReference type="AlphaFoldDB" id="A0A9W4X5V2"/>
<accession>A0A9W4X5V2</accession>
<feature type="non-terminal residue" evidence="2">
    <location>
        <position position="84"/>
    </location>
</feature>
<feature type="compositionally biased region" description="Basic and acidic residues" evidence="1">
    <location>
        <begin position="68"/>
        <end position="84"/>
    </location>
</feature>